<dbReference type="Proteomes" id="UP000308365">
    <property type="component" value="Unassembled WGS sequence"/>
</dbReference>
<evidence type="ECO:0000256" key="4">
    <source>
        <dbReference type="ARBA" id="ARBA00023157"/>
    </source>
</evidence>
<evidence type="ECO:0000259" key="7">
    <source>
        <dbReference type="PROSITE" id="PS50835"/>
    </source>
</evidence>
<dbReference type="SMART" id="SM00408">
    <property type="entry name" value="IGc2"/>
    <property type="match status" value="1"/>
</dbReference>
<name>A0A4U1EGM4_MONMO</name>
<comment type="subcellular location">
    <subcellularLocation>
        <location evidence="1">Secreted</location>
    </subcellularLocation>
</comment>
<dbReference type="SUPFAM" id="SSF100895">
    <property type="entry name" value="Kazal-type serine protease inhibitors"/>
    <property type="match status" value="1"/>
</dbReference>
<feature type="domain" description="Ig-like" evidence="7">
    <location>
        <begin position="151"/>
        <end position="263"/>
    </location>
</feature>
<evidence type="ECO:0000256" key="6">
    <source>
        <dbReference type="SAM" id="SignalP"/>
    </source>
</evidence>
<dbReference type="PANTHER" id="PTHR14186">
    <property type="entry name" value="INSULIN-LIKE GROWTH FACTOR BINDING PROTEIN-RELATED"/>
    <property type="match status" value="1"/>
</dbReference>
<dbReference type="InterPro" id="IPR000867">
    <property type="entry name" value="IGFBP-like"/>
</dbReference>
<dbReference type="Pfam" id="PF07648">
    <property type="entry name" value="Kazal_2"/>
    <property type="match status" value="1"/>
</dbReference>
<dbReference type="InterPro" id="IPR003599">
    <property type="entry name" value="Ig_sub"/>
</dbReference>
<dbReference type="InterPro" id="IPR036058">
    <property type="entry name" value="Kazal_dom_sf"/>
</dbReference>
<feature type="signal peptide" evidence="6">
    <location>
        <begin position="1"/>
        <end position="21"/>
    </location>
</feature>
<evidence type="ECO:0000259" key="9">
    <source>
        <dbReference type="PROSITE" id="PS51465"/>
    </source>
</evidence>
<evidence type="ECO:0000256" key="2">
    <source>
        <dbReference type="ARBA" id="ARBA00022525"/>
    </source>
</evidence>
<dbReference type="InterPro" id="IPR002350">
    <property type="entry name" value="Kazal_dom"/>
</dbReference>
<accession>A0A4U1EGM4</accession>
<comment type="caution">
    <text evidence="10">The sequence shown here is derived from an EMBL/GenBank/DDBJ whole genome shotgun (WGS) entry which is preliminary data.</text>
</comment>
<evidence type="ECO:0000313" key="10">
    <source>
        <dbReference type="EMBL" id="TKC34907.1"/>
    </source>
</evidence>
<feature type="chain" id="PRO_5020580613" description="IGFBP N-terminal domain-containing protein" evidence="6">
    <location>
        <begin position="22"/>
        <end position="282"/>
    </location>
</feature>
<dbReference type="FunFam" id="2.60.40.10:FF:000032">
    <property type="entry name" value="palladin isoform X1"/>
    <property type="match status" value="1"/>
</dbReference>
<dbReference type="SMART" id="SM00409">
    <property type="entry name" value="IG"/>
    <property type="match status" value="1"/>
</dbReference>
<dbReference type="EMBL" id="RWIC01001678">
    <property type="protein sequence ID" value="TKC34907.1"/>
    <property type="molecule type" value="Genomic_DNA"/>
</dbReference>
<dbReference type="Gene3D" id="4.10.40.20">
    <property type="match status" value="1"/>
</dbReference>
<evidence type="ECO:0008006" key="12">
    <source>
        <dbReference type="Google" id="ProtNLM"/>
    </source>
</evidence>
<dbReference type="PROSITE" id="PS51465">
    <property type="entry name" value="KAZAL_2"/>
    <property type="match status" value="1"/>
</dbReference>
<dbReference type="GO" id="GO:0005615">
    <property type="term" value="C:extracellular space"/>
    <property type="evidence" value="ECO:0007669"/>
    <property type="project" value="TreeGrafter"/>
</dbReference>
<dbReference type="AlphaFoldDB" id="A0A4U1EGM4"/>
<keyword evidence="3 6" id="KW-0732">Signal</keyword>
<dbReference type="InterPro" id="IPR036179">
    <property type="entry name" value="Ig-like_dom_sf"/>
</dbReference>
<dbReference type="CDD" id="cd00104">
    <property type="entry name" value="KAZAL_FS"/>
    <property type="match status" value="1"/>
</dbReference>
<dbReference type="SUPFAM" id="SSF57184">
    <property type="entry name" value="Growth factor receptor domain"/>
    <property type="match status" value="1"/>
</dbReference>
<keyword evidence="4" id="KW-1015">Disulfide bond</keyword>
<keyword evidence="2" id="KW-0964">Secreted</keyword>
<gene>
    <name evidence="10" type="ORF">EI555_015349</name>
</gene>
<proteinExistence type="predicted"/>
<keyword evidence="5" id="KW-0393">Immunoglobulin domain</keyword>
<dbReference type="SUPFAM" id="SSF48726">
    <property type="entry name" value="Immunoglobulin"/>
    <property type="match status" value="1"/>
</dbReference>
<dbReference type="Pfam" id="PF13927">
    <property type="entry name" value="Ig_3"/>
    <property type="match status" value="1"/>
</dbReference>
<evidence type="ECO:0000256" key="5">
    <source>
        <dbReference type="ARBA" id="ARBA00023319"/>
    </source>
</evidence>
<protein>
    <recommendedName>
        <fullName evidence="12">IGFBP N-terminal domain-containing protein</fullName>
    </recommendedName>
</protein>
<dbReference type="PIRSF" id="PIRSF018239">
    <property type="entry name" value="IGFBP_rP_mac25"/>
    <property type="match status" value="1"/>
</dbReference>
<dbReference type="PANTHER" id="PTHR14186:SF16">
    <property type="entry name" value="INSULIN-LIKE GROWTH FACTOR-BINDING PROTEIN-LIKE 1"/>
    <property type="match status" value="1"/>
</dbReference>
<dbReference type="GO" id="GO:0001558">
    <property type="term" value="P:regulation of cell growth"/>
    <property type="evidence" value="ECO:0007669"/>
    <property type="project" value="InterPro"/>
</dbReference>
<dbReference type="GO" id="GO:0005520">
    <property type="term" value="F:insulin-like growth factor binding"/>
    <property type="evidence" value="ECO:0007669"/>
    <property type="project" value="InterPro"/>
</dbReference>
<feature type="domain" description="IGFBP N-terminal" evidence="8">
    <location>
        <begin position="30"/>
        <end position="105"/>
    </location>
</feature>
<dbReference type="SMART" id="SM00121">
    <property type="entry name" value="IB"/>
    <property type="match status" value="1"/>
</dbReference>
<evidence type="ECO:0000256" key="1">
    <source>
        <dbReference type="ARBA" id="ARBA00004613"/>
    </source>
</evidence>
<dbReference type="InterPro" id="IPR009030">
    <property type="entry name" value="Growth_fac_rcpt_cys_sf"/>
</dbReference>
<dbReference type="Gene3D" id="2.60.40.10">
    <property type="entry name" value="Immunoglobulins"/>
    <property type="match status" value="1"/>
</dbReference>
<feature type="domain" description="Kazal-like" evidence="9">
    <location>
        <begin position="110"/>
        <end position="149"/>
    </location>
</feature>
<reference evidence="11" key="1">
    <citation type="journal article" date="2019" name="IScience">
        <title>Narwhal Genome Reveals Long-Term Low Genetic Diversity despite Current Large Abundance Size.</title>
        <authorList>
            <person name="Westbury M.V."/>
            <person name="Petersen B."/>
            <person name="Garde E."/>
            <person name="Heide-Jorgensen M.P."/>
            <person name="Lorenzen E.D."/>
        </authorList>
    </citation>
    <scope>NUCLEOTIDE SEQUENCE [LARGE SCALE GENOMIC DNA]</scope>
</reference>
<dbReference type="InterPro" id="IPR013783">
    <property type="entry name" value="Ig-like_fold"/>
</dbReference>
<evidence type="ECO:0000313" key="11">
    <source>
        <dbReference type="Proteomes" id="UP000308365"/>
    </source>
</evidence>
<dbReference type="InterPro" id="IPR003598">
    <property type="entry name" value="Ig_sub2"/>
</dbReference>
<dbReference type="Gene3D" id="3.30.60.30">
    <property type="match status" value="1"/>
</dbReference>
<sequence length="282" mass="29467">MPRSPVLFLLLLLLQPQPAPGLGLRGAGGQSPECDPCRPERCPEPARCPAPSIAARDECGCCARCLGAEGASCGGWAGVRCGPGLVCASRAAGAGPEGTGLCVCAQRGAVCGSDGRSYPSVCALRLRARQVPRAHPGHLHKARDGPCEFAPVVITPPRSVHNVTGAQASLSCEVRAVPAPVVTWRKVFISKNFSVTRSPEGTQVLKDLPGDHINIAVQVQGGPSDHAATAWVLINPLRKEDEGVYQCHSANAVGEAQSHGTVTVVDRSQYRAARFPGPDDHM</sequence>
<dbReference type="SMART" id="SM00280">
    <property type="entry name" value="KAZAL"/>
    <property type="match status" value="1"/>
</dbReference>
<evidence type="ECO:0000256" key="3">
    <source>
        <dbReference type="ARBA" id="ARBA00022729"/>
    </source>
</evidence>
<dbReference type="Pfam" id="PF00219">
    <property type="entry name" value="IGFBP"/>
    <property type="match status" value="1"/>
</dbReference>
<dbReference type="PROSITE" id="PS51323">
    <property type="entry name" value="IGFBP_N_2"/>
    <property type="match status" value="1"/>
</dbReference>
<dbReference type="InterPro" id="IPR007110">
    <property type="entry name" value="Ig-like_dom"/>
</dbReference>
<dbReference type="PROSITE" id="PS50835">
    <property type="entry name" value="IG_LIKE"/>
    <property type="match status" value="1"/>
</dbReference>
<evidence type="ECO:0000259" key="8">
    <source>
        <dbReference type="PROSITE" id="PS51323"/>
    </source>
</evidence>
<dbReference type="InterPro" id="IPR011390">
    <property type="entry name" value="IGFBP_rP_mac25"/>
</dbReference>
<organism evidence="10 11">
    <name type="scientific">Monodon monoceros</name>
    <name type="common">Narwhal</name>
    <name type="synonym">Ceratodon monodon</name>
    <dbReference type="NCBI Taxonomy" id="40151"/>
    <lineage>
        <taxon>Eukaryota</taxon>
        <taxon>Metazoa</taxon>
        <taxon>Chordata</taxon>
        <taxon>Craniata</taxon>
        <taxon>Vertebrata</taxon>
        <taxon>Euteleostomi</taxon>
        <taxon>Mammalia</taxon>
        <taxon>Eutheria</taxon>
        <taxon>Laurasiatheria</taxon>
        <taxon>Artiodactyla</taxon>
        <taxon>Whippomorpha</taxon>
        <taxon>Cetacea</taxon>
        <taxon>Odontoceti</taxon>
        <taxon>Monodontidae</taxon>
        <taxon>Monodon</taxon>
    </lineage>
</organism>
<dbReference type="GO" id="GO:0009966">
    <property type="term" value="P:regulation of signal transduction"/>
    <property type="evidence" value="ECO:0007669"/>
    <property type="project" value="TreeGrafter"/>
</dbReference>